<dbReference type="InterPro" id="IPR001680">
    <property type="entry name" value="WD40_rpt"/>
</dbReference>
<reference evidence="4 5" key="1">
    <citation type="journal article" date="2013" name="Curr. Biol.">
        <title>The Genome of the Foraminiferan Reticulomyxa filosa.</title>
        <authorList>
            <person name="Glockner G."/>
            <person name="Hulsmann N."/>
            <person name="Schleicher M."/>
            <person name="Noegel A.A."/>
            <person name="Eichinger L."/>
            <person name="Gallinger C."/>
            <person name="Pawlowski J."/>
            <person name="Sierra R."/>
            <person name="Euteneuer U."/>
            <person name="Pillet L."/>
            <person name="Moustafa A."/>
            <person name="Platzer M."/>
            <person name="Groth M."/>
            <person name="Szafranski K."/>
            <person name="Schliwa M."/>
        </authorList>
    </citation>
    <scope>NUCLEOTIDE SEQUENCE [LARGE SCALE GENOMIC DNA]</scope>
</reference>
<feature type="repeat" description="WD" evidence="3">
    <location>
        <begin position="439"/>
        <end position="490"/>
    </location>
</feature>
<evidence type="ECO:0000313" key="4">
    <source>
        <dbReference type="EMBL" id="ETO08985.1"/>
    </source>
</evidence>
<feature type="repeat" description="WD" evidence="3">
    <location>
        <begin position="363"/>
        <end position="389"/>
    </location>
</feature>
<dbReference type="PANTHER" id="PTHR22847:SF637">
    <property type="entry name" value="WD REPEAT DOMAIN 5B"/>
    <property type="match status" value="1"/>
</dbReference>
<gene>
    <name evidence="4" type="ORF">RFI_28403</name>
</gene>
<dbReference type="PRINTS" id="PR00320">
    <property type="entry name" value="GPROTEINBRPT"/>
</dbReference>
<comment type="caution">
    <text evidence="4">The sequence shown here is derived from an EMBL/GenBank/DDBJ whole genome shotgun (WGS) entry which is preliminary data.</text>
</comment>
<dbReference type="PROSITE" id="PS50082">
    <property type="entry name" value="WD_REPEATS_2"/>
    <property type="match status" value="4"/>
</dbReference>
<keyword evidence="1 3" id="KW-0853">WD repeat</keyword>
<protein>
    <submittedName>
        <fullName evidence="4">WD-repeat protein</fullName>
    </submittedName>
</protein>
<feature type="repeat" description="WD" evidence="3">
    <location>
        <begin position="416"/>
        <end position="438"/>
    </location>
</feature>
<proteinExistence type="predicted"/>
<dbReference type="PROSITE" id="PS00678">
    <property type="entry name" value="WD_REPEATS_1"/>
    <property type="match status" value="3"/>
</dbReference>
<dbReference type="Proteomes" id="UP000023152">
    <property type="component" value="Unassembled WGS sequence"/>
</dbReference>
<dbReference type="EMBL" id="ASPP01024479">
    <property type="protein sequence ID" value="ETO08985.1"/>
    <property type="molecule type" value="Genomic_DNA"/>
</dbReference>
<dbReference type="PANTHER" id="PTHR22847">
    <property type="entry name" value="WD40 REPEAT PROTEIN"/>
    <property type="match status" value="1"/>
</dbReference>
<dbReference type="SMART" id="SM00320">
    <property type="entry name" value="WD40"/>
    <property type="match status" value="4"/>
</dbReference>
<dbReference type="Gene3D" id="2.130.10.10">
    <property type="entry name" value="YVTN repeat-like/Quinoprotein amine dehydrogenase"/>
    <property type="match status" value="2"/>
</dbReference>
<dbReference type="AlphaFoldDB" id="X6M7H2"/>
<keyword evidence="2" id="KW-0677">Repeat</keyword>
<evidence type="ECO:0000256" key="2">
    <source>
        <dbReference type="ARBA" id="ARBA00022737"/>
    </source>
</evidence>
<dbReference type="PROSITE" id="PS50294">
    <property type="entry name" value="WD_REPEATS_REGION"/>
    <property type="match status" value="2"/>
</dbReference>
<accession>X6M7H2</accession>
<evidence type="ECO:0000256" key="1">
    <source>
        <dbReference type="ARBA" id="ARBA00022574"/>
    </source>
</evidence>
<dbReference type="InterPro" id="IPR015943">
    <property type="entry name" value="WD40/YVTN_repeat-like_dom_sf"/>
</dbReference>
<evidence type="ECO:0000313" key="5">
    <source>
        <dbReference type="Proteomes" id="UP000023152"/>
    </source>
</evidence>
<dbReference type="CDD" id="cd00200">
    <property type="entry name" value="WD40"/>
    <property type="match status" value="1"/>
</dbReference>
<dbReference type="InterPro" id="IPR020472">
    <property type="entry name" value="WD40_PAC1"/>
</dbReference>
<evidence type="ECO:0000256" key="3">
    <source>
        <dbReference type="PROSITE-ProRule" id="PRU00221"/>
    </source>
</evidence>
<keyword evidence="5" id="KW-1185">Reference proteome</keyword>
<dbReference type="Pfam" id="PF00400">
    <property type="entry name" value="WD40"/>
    <property type="match status" value="4"/>
</dbReference>
<dbReference type="InterPro" id="IPR036322">
    <property type="entry name" value="WD40_repeat_dom_sf"/>
</dbReference>
<organism evidence="4 5">
    <name type="scientific">Reticulomyxa filosa</name>
    <dbReference type="NCBI Taxonomy" id="46433"/>
    <lineage>
        <taxon>Eukaryota</taxon>
        <taxon>Sar</taxon>
        <taxon>Rhizaria</taxon>
        <taxon>Retaria</taxon>
        <taxon>Foraminifera</taxon>
        <taxon>Monothalamids</taxon>
        <taxon>Reticulomyxidae</taxon>
        <taxon>Reticulomyxa</taxon>
    </lineage>
</organism>
<dbReference type="SUPFAM" id="SSF50978">
    <property type="entry name" value="WD40 repeat-like"/>
    <property type="match status" value="1"/>
</dbReference>
<feature type="repeat" description="WD" evidence="3">
    <location>
        <begin position="287"/>
        <end position="330"/>
    </location>
</feature>
<sequence length="539" mass="62211">MEQLVIFGTFFFKKIFVQKKKITFDMKEWRKGDALQFRLQCIKNKWQRTNITFKQQASMQANNQIINSFFLDIPINNNIREDVKNFLLMRKWLQNPAEHLEKNNSARNKYNSKDNNETTEVYKRRILFQILKLIILQYIINKCGMSEDIVKELEQANSEECKKALSSEMKALHDLVTRYHKQTEESDVIELVNDCEQLCAQIYEISNQEDTCMSLVEPNDDSPTRKFRMYFFNSDNTKQESSMTIAIRFGRQTLLNNLKIFIDLTHSQTMIIYKFQKFTLKPTTKFNGAHTHDVYGIEFSSFNGGRYLCSGSRDKTIRLWDVETSKSLHVFNGHENNVCCVDISPLQSNNNNERNSIGVIGGNGYTICSGPHDNTIRIWDIETAKQLNILRENTDIVRSVKYGSNELDSIGGANTILSGSDDTSICLWDIRSSKQIQVFKGHDDQVSVVEYSPFVVNNIETSGSSNVICSGSYDNTIRFWDIRSNKNELHVIKENNKEVNGIISLKFIQLKKSKKCNGNLNCGIYLCYGLIEGQIRIWG</sequence>
<name>X6M7H2_RETFI</name>
<dbReference type="GO" id="GO:1990234">
    <property type="term" value="C:transferase complex"/>
    <property type="evidence" value="ECO:0007669"/>
    <property type="project" value="UniProtKB-ARBA"/>
</dbReference>
<dbReference type="InterPro" id="IPR019775">
    <property type="entry name" value="WD40_repeat_CS"/>
</dbReference>